<proteinExistence type="predicted"/>
<organism evidence="1 2">
    <name type="scientific">Streptomyces lunaelactis</name>
    <dbReference type="NCBI Taxonomy" id="1535768"/>
    <lineage>
        <taxon>Bacteria</taxon>
        <taxon>Bacillati</taxon>
        <taxon>Actinomycetota</taxon>
        <taxon>Actinomycetes</taxon>
        <taxon>Kitasatosporales</taxon>
        <taxon>Streptomycetaceae</taxon>
        <taxon>Streptomyces</taxon>
    </lineage>
</organism>
<dbReference type="SUPFAM" id="SSF109854">
    <property type="entry name" value="DinB/YfiT-like putative metalloenzymes"/>
    <property type="match status" value="1"/>
</dbReference>
<name>A0A2R4SWR1_9ACTN</name>
<accession>A0A2R4SWR1</accession>
<dbReference type="AlphaFoldDB" id="A0A2R4SWR1"/>
<gene>
    <name evidence="1" type="ORF">SLUN_02845</name>
</gene>
<keyword evidence="2" id="KW-1185">Reference proteome</keyword>
<dbReference type="KEGG" id="slk:SLUN_02845"/>
<dbReference type="OrthoDB" id="4548523at2"/>
<dbReference type="EMBL" id="CP026304">
    <property type="protein sequence ID" value="AVZ71320.1"/>
    <property type="molecule type" value="Genomic_DNA"/>
</dbReference>
<protein>
    <submittedName>
        <fullName evidence="1">Mini-circle protein</fullName>
    </submittedName>
</protein>
<dbReference type="Gene3D" id="1.20.120.450">
    <property type="entry name" value="dinb family like domain"/>
    <property type="match status" value="1"/>
</dbReference>
<reference evidence="1 2" key="1">
    <citation type="submission" date="2018-01" db="EMBL/GenBank/DDBJ databases">
        <title>Complete genome sequence of Streptomyces lunaelactis MM109T, a Ferroverdin A producer isolated from cave moonmilk deposits.</title>
        <authorList>
            <person name="Naome A."/>
            <person name="Martinet L."/>
            <person name="Maciejewska M."/>
            <person name="Anderssen S."/>
            <person name="Adam D."/>
            <person name="Tenconi E."/>
            <person name="Deflandre B."/>
            <person name="Arguelles-Arias A."/>
            <person name="Calusinska M."/>
            <person name="Copieters W."/>
            <person name="Karim L."/>
            <person name="Hanikenne M."/>
            <person name="Baurain D."/>
            <person name="van Wezel G."/>
            <person name="Smargiasso N."/>
            <person name="de Pauw E."/>
            <person name="Delfosse P."/>
            <person name="Rigali S."/>
        </authorList>
    </citation>
    <scope>NUCLEOTIDE SEQUENCE [LARGE SCALE GENOMIC DNA]</scope>
    <source>
        <strain evidence="1 2">MM109</strain>
    </source>
</reference>
<evidence type="ECO:0000313" key="2">
    <source>
        <dbReference type="Proteomes" id="UP000244201"/>
    </source>
</evidence>
<sequence>MTPPRNRPPFVADERTQLIGWFDMQRSIIQWKCEGLSDVDAHRSVLPTSPCMTMAGLVSHMRWVEHCWFEVLFLGRPAEGPQFDDGPEDADMMVEGIPLAQLLDEYERQCAVSNEIIAAHSLDDIGRHPDFGSAAATLRWMVIHMVEETARHAGHMDTIRELLDGEKGYY</sequence>
<dbReference type="InterPro" id="IPR034660">
    <property type="entry name" value="DinB/YfiT-like"/>
</dbReference>
<dbReference type="Pfam" id="PF04978">
    <property type="entry name" value="MST"/>
    <property type="match status" value="1"/>
</dbReference>
<dbReference type="GeneID" id="55654210"/>
<evidence type="ECO:0000313" key="1">
    <source>
        <dbReference type="EMBL" id="AVZ71320.1"/>
    </source>
</evidence>
<dbReference type="Proteomes" id="UP000244201">
    <property type="component" value="Chromosome"/>
</dbReference>
<dbReference type="RefSeq" id="WP_108147012.1">
    <property type="nucleotide sequence ID" value="NZ_CP026304.1"/>
</dbReference>
<dbReference type="InterPro" id="IPR007061">
    <property type="entry name" value="MST-like"/>
</dbReference>